<accession>A0ABW6P1S7</accession>
<dbReference type="Pfam" id="PF17198">
    <property type="entry name" value="AveC_like"/>
    <property type="match status" value="1"/>
</dbReference>
<dbReference type="RefSeq" id="WP_387392054.1">
    <property type="nucleotide sequence ID" value="NZ_JBIAMT010000002.1"/>
</dbReference>
<comment type="caution">
    <text evidence="2">The sequence shown here is derived from an EMBL/GenBank/DDBJ whole genome shotgun (WGS) entry which is preliminary data.</text>
</comment>
<gene>
    <name evidence="2" type="ORF">ACFYU5_09185</name>
</gene>
<protein>
    <submittedName>
        <fullName evidence="2">Spirocyclase AveC family protein</fullName>
    </submittedName>
</protein>
<keyword evidence="3" id="KW-1185">Reference proteome</keyword>
<sequence>MSELSSEKPTVTDGIGRTAGVGEAVEPAGQDRLRVKRVQVWATAGALLLALQVYVWVRWVTGPYFQRVPSGPNTPPMYMKAFLTMNAVVVCVGLPVAIWWFIVRPWLRERRITLDGILLVSMGLMFFQDPLLNYLNTWCTYNTWLFNRGSWSSDIPGWVSPEEPGHQVSEPLLVNAPGYAAGVLMITIFGCWVMRRIKSRWPNITNLRLIVATYAFTFVFDFVMEAGFLLPFGLYTYPGAIRSVSFAAGTYHQWPIYEGLMWGAVQAGLCCLRYFTDDRGRTVVERGLDHIRGGFARQQLARFLAVFAAVSTCFFLLYNVPAQWIGMHADPWPADHLKRSYFNGGICGDGTDVPCPDPVLPVPTKRSGFIDTDGKLILPDGARVPQTVPFEHAK</sequence>
<name>A0ABW6P1S7_9NOCA</name>
<feature type="transmembrane region" description="Helical" evidence="1">
    <location>
        <begin position="300"/>
        <end position="318"/>
    </location>
</feature>
<dbReference type="EMBL" id="JBIAMT010000002">
    <property type="protein sequence ID" value="MFF0496563.1"/>
    <property type="molecule type" value="Genomic_DNA"/>
</dbReference>
<proteinExistence type="predicted"/>
<feature type="transmembrane region" description="Helical" evidence="1">
    <location>
        <begin position="254"/>
        <end position="276"/>
    </location>
</feature>
<evidence type="ECO:0000313" key="2">
    <source>
        <dbReference type="EMBL" id="MFF0496563.1"/>
    </source>
</evidence>
<feature type="transmembrane region" description="Helical" evidence="1">
    <location>
        <begin position="112"/>
        <end position="128"/>
    </location>
</feature>
<dbReference type="Proteomes" id="UP001601442">
    <property type="component" value="Unassembled WGS sequence"/>
</dbReference>
<evidence type="ECO:0000313" key="3">
    <source>
        <dbReference type="Proteomes" id="UP001601442"/>
    </source>
</evidence>
<keyword evidence="1" id="KW-0812">Transmembrane</keyword>
<keyword evidence="1" id="KW-0472">Membrane</keyword>
<dbReference type="InterPro" id="IPR033459">
    <property type="entry name" value="AveC-like"/>
</dbReference>
<keyword evidence="1" id="KW-1133">Transmembrane helix</keyword>
<feature type="transmembrane region" description="Helical" evidence="1">
    <location>
        <begin position="178"/>
        <end position="197"/>
    </location>
</feature>
<evidence type="ECO:0000256" key="1">
    <source>
        <dbReference type="SAM" id="Phobius"/>
    </source>
</evidence>
<feature type="transmembrane region" description="Helical" evidence="1">
    <location>
        <begin position="209"/>
        <end position="234"/>
    </location>
</feature>
<organism evidence="2 3">
    <name type="scientific">Nocardia aobensis</name>
    <dbReference type="NCBI Taxonomy" id="257277"/>
    <lineage>
        <taxon>Bacteria</taxon>
        <taxon>Bacillati</taxon>
        <taxon>Actinomycetota</taxon>
        <taxon>Actinomycetes</taxon>
        <taxon>Mycobacteriales</taxon>
        <taxon>Nocardiaceae</taxon>
        <taxon>Nocardia</taxon>
    </lineage>
</organism>
<feature type="transmembrane region" description="Helical" evidence="1">
    <location>
        <begin position="40"/>
        <end position="57"/>
    </location>
</feature>
<feature type="transmembrane region" description="Helical" evidence="1">
    <location>
        <begin position="77"/>
        <end position="100"/>
    </location>
</feature>
<reference evidence="2 3" key="1">
    <citation type="submission" date="2024-10" db="EMBL/GenBank/DDBJ databases">
        <title>The Natural Products Discovery Center: Release of the First 8490 Sequenced Strains for Exploring Actinobacteria Biosynthetic Diversity.</title>
        <authorList>
            <person name="Kalkreuter E."/>
            <person name="Kautsar S.A."/>
            <person name="Yang D."/>
            <person name="Bader C.D."/>
            <person name="Teijaro C.N."/>
            <person name="Fluegel L."/>
            <person name="Davis C.M."/>
            <person name="Simpson J.R."/>
            <person name="Lauterbach L."/>
            <person name="Steele A.D."/>
            <person name="Gui C."/>
            <person name="Meng S."/>
            <person name="Li G."/>
            <person name="Viehrig K."/>
            <person name="Ye F."/>
            <person name="Su P."/>
            <person name="Kiefer A.F."/>
            <person name="Nichols A."/>
            <person name="Cepeda A.J."/>
            <person name="Yan W."/>
            <person name="Fan B."/>
            <person name="Jiang Y."/>
            <person name="Adhikari A."/>
            <person name="Zheng C.-J."/>
            <person name="Schuster L."/>
            <person name="Cowan T.M."/>
            <person name="Smanski M.J."/>
            <person name="Chevrette M.G."/>
            <person name="De Carvalho L.P.S."/>
            <person name="Shen B."/>
        </authorList>
    </citation>
    <scope>NUCLEOTIDE SEQUENCE [LARGE SCALE GENOMIC DNA]</scope>
    <source>
        <strain evidence="2 3">NPDC004119</strain>
    </source>
</reference>